<name>D1B812_THEAS</name>
<dbReference type="STRING" id="525903.Taci_0175"/>
<protein>
    <recommendedName>
        <fullName evidence="3">Thioredoxin-like fold domain-containing protein</fullName>
    </recommendedName>
</protein>
<evidence type="ECO:0000313" key="2">
    <source>
        <dbReference type="Proteomes" id="UP000002030"/>
    </source>
</evidence>
<dbReference type="Proteomes" id="UP000002030">
    <property type="component" value="Chromosome"/>
</dbReference>
<proteinExistence type="predicted"/>
<dbReference type="KEGG" id="tai:Taci_0175"/>
<organism evidence="1 2">
    <name type="scientific">Thermanaerovibrio acidaminovorans (strain ATCC 49978 / DSM 6589 / Su883)</name>
    <name type="common">Selenomonas acidaminovorans</name>
    <dbReference type="NCBI Taxonomy" id="525903"/>
    <lineage>
        <taxon>Bacteria</taxon>
        <taxon>Thermotogati</taxon>
        <taxon>Synergistota</taxon>
        <taxon>Synergistia</taxon>
        <taxon>Synergistales</taxon>
        <taxon>Synergistaceae</taxon>
        <taxon>Thermanaerovibrio</taxon>
    </lineage>
</organism>
<dbReference type="RefSeq" id="WP_012868931.1">
    <property type="nucleotide sequence ID" value="NC_013522.1"/>
</dbReference>
<dbReference type="AlphaFoldDB" id="D1B812"/>
<accession>D1B812</accession>
<dbReference type="EMBL" id="CP001818">
    <property type="protein sequence ID" value="ACZ18415.1"/>
    <property type="molecule type" value="Genomic_DNA"/>
</dbReference>
<dbReference type="HOGENOM" id="CLU_2208803_0_0_0"/>
<gene>
    <name evidence="1" type="ordered locus">Taci_0175</name>
</gene>
<evidence type="ECO:0000313" key="1">
    <source>
        <dbReference type="EMBL" id="ACZ18415.1"/>
    </source>
</evidence>
<evidence type="ECO:0008006" key="3">
    <source>
        <dbReference type="Google" id="ProtNLM"/>
    </source>
</evidence>
<dbReference type="EnsemblBacteria" id="ACZ18415">
    <property type="protein sequence ID" value="ACZ18415"/>
    <property type="gene ID" value="Taci_0175"/>
</dbReference>
<keyword evidence="2" id="KW-1185">Reference proteome</keyword>
<sequence>MSRGFIVGPKGSKANPICCCGGSQCDPEMTLEGAAEEIRRILSAEGFEDVSVTVEDPSDPSCDHVARRAAESSPDLIPLVMVDHKVAAYGGVKPDLLLRILRKMKGV</sequence>
<reference evidence="1 2" key="1">
    <citation type="journal article" date="2009" name="Stand. Genomic Sci.">
        <title>Complete genome sequence of Thermanaerovibrio acidaminovorans type strain (Su883).</title>
        <authorList>
            <person name="Chovatia M."/>
            <person name="Sikorski J."/>
            <person name="Schroder M."/>
            <person name="Lapidus A."/>
            <person name="Nolan M."/>
            <person name="Tice H."/>
            <person name="Glavina Del Rio T."/>
            <person name="Copeland A."/>
            <person name="Cheng J.F."/>
            <person name="Lucas S."/>
            <person name="Chen F."/>
            <person name="Bruce D."/>
            <person name="Goodwin L."/>
            <person name="Pitluck S."/>
            <person name="Ivanova N."/>
            <person name="Mavromatis K."/>
            <person name="Ovchinnikova G."/>
            <person name="Pati A."/>
            <person name="Chen A."/>
            <person name="Palaniappan K."/>
            <person name="Land M."/>
            <person name="Hauser L."/>
            <person name="Chang Y.J."/>
            <person name="Jeffries C.D."/>
            <person name="Chain P."/>
            <person name="Saunders E."/>
            <person name="Detter J.C."/>
            <person name="Brettin T."/>
            <person name="Rohde M."/>
            <person name="Goker M."/>
            <person name="Spring S."/>
            <person name="Bristow J."/>
            <person name="Markowitz V."/>
            <person name="Hugenholtz P."/>
            <person name="Kyrpides N.C."/>
            <person name="Klenk H.P."/>
            <person name="Eisen J.A."/>
        </authorList>
    </citation>
    <scope>NUCLEOTIDE SEQUENCE [LARGE SCALE GENOMIC DNA]</scope>
    <source>
        <strain evidence="2">ATCC 49978 / DSM 6589 / Su883</strain>
    </source>
</reference>